<protein>
    <submittedName>
        <fullName evidence="4">DNA gyrase inhibitor YacG</fullName>
    </submittedName>
</protein>
<dbReference type="PANTHER" id="PTHR36150">
    <property type="entry name" value="DNA GYRASE INHIBITOR YACG"/>
    <property type="match status" value="1"/>
</dbReference>
<dbReference type="InterPro" id="IPR013088">
    <property type="entry name" value="Znf_NHR/GATA"/>
</dbReference>
<keyword evidence="2" id="KW-0862">Zinc</keyword>
<feature type="compositionally biased region" description="Basic and acidic residues" evidence="3">
    <location>
        <begin position="64"/>
        <end position="73"/>
    </location>
</feature>
<evidence type="ECO:0000256" key="1">
    <source>
        <dbReference type="ARBA" id="ARBA00022723"/>
    </source>
</evidence>
<dbReference type="Pfam" id="PF03884">
    <property type="entry name" value="YacG"/>
    <property type="match status" value="1"/>
</dbReference>
<evidence type="ECO:0000313" key="4">
    <source>
        <dbReference type="EMBL" id="AUN97093.1"/>
    </source>
</evidence>
<evidence type="ECO:0000256" key="2">
    <source>
        <dbReference type="ARBA" id="ARBA00022833"/>
    </source>
</evidence>
<dbReference type="GO" id="GO:0006355">
    <property type="term" value="P:regulation of DNA-templated transcription"/>
    <property type="evidence" value="ECO:0007669"/>
    <property type="project" value="InterPro"/>
</dbReference>
<feature type="compositionally biased region" description="Acidic residues" evidence="3">
    <location>
        <begin position="53"/>
        <end position="63"/>
    </location>
</feature>
<organism evidence="4 5">
    <name type="scientific">Bacteriovorax stolpii</name>
    <name type="common">Bdellovibrio stolpii</name>
    <dbReference type="NCBI Taxonomy" id="960"/>
    <lineage>
        <taxon>Bacteria</taxon>
        <taxon>Pseudomonadati</taxon>
        <taxon>Bdellovibrionota</taxon>
        <taxon>Bacteriovoracia</taxon>
        <taxon>Bacteriovoracales</taxon>
        <taxon>Bacteriovoracaceae</taxon>
        <taxon>Bacteriovorax</taxon>
    </lineage>
</organism>
<reference evidence="4 5" key="1">
    <citation type="submission" date="2018-01" db="EMBL/GenBank/DDBJ databases">
        <title>Complete genome sequence of Bacteriovorax stolpii DSM12778.</title>
        <authorList>
            <person name="Tang B."/>
            <person name="Chang J."/>
        </authorList>
    </citation>
    <scope>NUCLEOTIDE SEQUENCE [LARGE SCALE GENOMIC DNA]</scope>
    <source>
        <strain evidence="4 5">DSM 12778</strain>
    </source>
</reference>
<proteinExistence type="inferred from homology"/>
<sequence>MNKLLKVKCPQCDTTFTYYESEFRPFCSKRCQQIDLGHWFQETYTVPTRDVVMEEEQSIDQDSDERNESEYES</sequence>
<dbReference type="PANTHER" id="PTHR36150:SF1">
    <property type="entry name" value="DNA GYRASE INHIBITOR YACG"/>
    <property type="match status" value="1"/>
</dbReference>
<evidence type="ECO:0000256" key="3">
    <source>
        <dbReference type="SAM" id="MobiDB-lite"/>
    </source>
</evidence>
<dbReference type="EMBL" id="CP025704">
    <property type="protein sequence ID" value="AUN97093.1"/>
    <property type="molecule type" value="Genomic_DNA"/>
</dbReference>
<dbReference type="HAMAP" id="MF_00649">
    <property type="entry name" value="DNA_gyrase_inhibitor_YacG"/>
    <property type="match status" value="1"/>
</dbReference>
<keyword evidence="5" id="KW-1185">Reference proteome</keyword>
<dbReference type="Proteomes" id="UP000235584">
    <property type="component" value="Chromosome"/>
</dbReference>
<dbReference type="SUPFAM" id="SSF57716">
    <property type="entry name" value="Glucocorticoid receptor-like (DNA-binding domain)"/>
    <property type="match status" value="1"/>
</dbReference>
<feature type="region of interest" description="Disordered" evidence="3">
    <location>
        <begin position="53"/>
        <end position="73"/>
    </location>
</feature>
<evidence type="ECO:0000313" key="5">
    <source>
        <dbReference type="Proteomes" id="UP000235584"/>
    </source>
</evidence>
<accession>A0A2K9NNL7</accession>
<gene>
    <name evidence="4" type="ORF">C0V70_03010</name>
</gene>
<name>A0A2K9NNL7_BACTC</name>
<dbReference type="AlphaFoldDB" id="A0A2K9NNL7"/>
<dbReference type="KEGG" id="bsto:C0V70_03010"/>
<dbReference type="OrthoDB" id="5297544at2"/>
<dbReference type="Gene3D" id="3.30.50.10">
    <property type="entry name" value="Erythroid Transcription Factor GATA-1, subunit A"/>
    <property type="match status" value="1"/>
</dbReference>
<dbReference type="InterPro" id="IPR005584">
    <property type="entry name" value="DNA_gyrase_inhibitor_YacG"/>
</dbReference>
<keyword evidence="1" id="KW-0479">Metal-binding</keyword>
<dbReference type="GO" id="GO:0008270">
    <property type="term" value="F:zinc ion binding"/>
    <property type="evidence" value="ECO:0007669"/>
    <property type="project" value="InterPro"/>
</dbReference>
<dbReference type="RefSeq" id="WP_102242388.1">
    <property type="nucleotide sequence ID" value="NZ_CP025704.1"/>
</dbReference>